<keyword evidence="2" id="KW-1185">Reference proteome</keyword>
<organism evidence="1 2">
    <name type="scientific">Paenibacillus agilis</name>
    <dbReference type="NCBI Taxonomy" id="3020863"/>
    <lineage>
        <taxon>Bacteria</taxon>
        <taxon>Bacillati</taxon>
        <taxon>Bacillota</taxon>
        <taxon>Bacilli</taxon>
        <taxon>Bacillales</taxon>
        <taxon>Paenibacillaceae</taxon>
        <taxon>Paenibacillus</taxon>
    </lineage>
</organism>
<name>A0A559IXZ5_9BACL</name>
<accession>A0A559IXZ5</accession>
<dbReference type="OrthoDB" id="1494446at2"/>
<proteinExistence type="predicted"/>
<evidence type="ECO:0000313" key="2">
    <source>
        <dbReference type="Proteomes" id="UP000318102"/>
    </source>
</evidence>
<gene>
    <name evidence="1" type="ORF">FPZ44_05175</name>
</gene>
<dbReference type="RefSeq" id="WP_144988018.1">
    <property type="nucleotide sequence ID" value="NZ_VNJK01000001.1"/>
</dbReference>
<sequence length="133" mass="15770">MISVNPYFITDLLSPITGLADDDEAVEQYKYIDTTNDIYYREIIRNEIRMYYNCLNSVKKEKVKRALNYYLATSEIDFERVFESCLPPFDPPKDARDFFVWIWEEFYGGEVYEVPNKAIYVINSDVNEPNRSS</sequence>
<dbReference type="Proteomes" id="UP000318102">
    <property type="component" value="Unassembled WGS sequence"/>
</dbReference>
<dbReference type="EMBL" id="VNJK01000001">
    <property type="protein sequence ID" value="TVX92498.1"/>
    <property type="molecule type" value="Genomic_DNA"/>
</dbReference>
<reference evidence="1 2" key="1">
    <citation type="submission" date="2019-07" db="EMBL/GenBank/DDBJ databases">
        <authorList>
            <person name="Kim J."/>
        </authorList>
    </citation>
    <scope>NUCLEOTIDE SEQUENCE [LARGE SCALE GENOMIC DNA]</scope>
    <source>
        <strain evidence="1 2">N4</strain>
    </source>
</reference>
<comment type="caution">
    <text evidence="1">The sequence shown here is derived from an EMBL/GenBank/DDBJ whole genome shotgun (WGS) entry which is preliminary data.</text>
</comment>
<evidence type="ECO:0000313" key="1">
    <source>
        <dbReference type="EMBL" id="TVX92498.1"/>
    </source>
</evidence>
<protein>
    <submittedName>
        <fullName evidence="1">Uncharacterized protein</fullName>
    </submittedName>
</protein>
<dbReference type="AlphaFoldDB" id="A0A559IXZ5"/>